<keyword evidence="3 7" id="KW-1134">Transmembrane beta strand</keyword>
<comment type="similarity">
    <text evidence="7">Belongs to the TonB-dependent receptor family.</text>
</comment>
<sequence length="1099" mass="121272">MWAIGATTTAQILDTRISIEFETQSLYSAINKLEQQTGIVFAYDETFLQLKQRNVRAAKFTNESLRGILSALLINTDIRFAEQSGNVLLTKTVTKKATGKIVGKVTDANGEPLPGASILVAGTTTGTTADESGNFSLTLEEGVYGIMVSFVGFTTSEFKNVTIVEGQDYTLNVQLGTNTMLDEVVVTYGTQKQREVTGAIAQLEASEVQDQPVGQFAQQLQGKFAGVQIAQYSGQPGRGIGFRIRGAASLFAENQPLVVIDGIPITGSINNINPSEIETFTVLKDASSTSLYGSRAANGVILITTRHAKVGDPKIEFNAFYGVQQIPQNKVPKMMTAREFVDFQNEYYNDRVKYEGYSAPIDTTYLRPERYGRGTDWFKALTRVAPIQKYDLIVSSAHEKSSSTVMGSYLNQQGVVINTGTQLFSLRLNQDLRLNNDKVRIGFNLAPSYRMDHNNRLTTDGLNGLIEKIVEASPLIAPVNPDGTMPLYVNSPGMVNNLNPYAQFTRTKDDYKTTRILGNVYLNYEFLDGLTFKTNLAVDKGGETRNLFVPSTIVTTGIATGTSSSTDNFSWTAETNLQYTKTFFEHHNIEALVGYSAQKFSQETNTLTGTNFASDDVPWVSAATAISSGSSNTTQFSLLSEIARLNYNYKGKYLLSGSMRRDGSSRFGPDRKYGYFPSVSAGWILSDENFMQSLKTFDLLKIRASYGITGNNSFANNNAGNYPFIPGMVNDNYVFNKTLTSGITVNSLGNSELAWERNKQFDIGLDMTILNGRVSFTYDYYHKLSDGLIQDMPIPRASGFATIKYNVGVFKFWGHEFTLNTINTTGKLKWTSNLNVSVDRNRIDYLVNPGFIRRNNTTSSDYYRQQVGHSLGEFYGFIFDGLYKDQADLANSPKLQISGLTSDVGTIKMRDVNGDGFITNDDRTFIGNPTPKFIFGFTNQFEYGAFDLSISMAGAVGGKIMNPSKWAYLANLDGARMLLADVKDRWRSEEEPGSGVYPRTKTGTTALGRQVNTQWIESGTYLTVKNISLGYNVPMKNNLSLKNLRVYASVQQAFILTGYSGMNPEVNVSGMDPTQGVGVDENAYPVPRTFSIGINTTFK</sequence>
<comment type="subcellular location">
    <subcellularLocation>
        <location evidence="1 7">Cell outer membrane</location>
        <topology evidence="1 7">Multi-pass membrane protein</topology>
    </subcellularLocation>
</comment>
<gene>
    <name evidence="9" type="ORF">D4L85_19015</name>
</gene>
<organism evidence="9 10">
    <name type="scientific">Chryseolinea soli</name>
    <dbReference type="NCBI Taxonomy" id="2321403"/>
    <lineage>
        <taxon>Bacteria</taxon>
        <taxon>Pseudomonadati</taxon>
        <taxon>Bacteroidota</taxon>
        <taxon>Cytophagia</taxon>
        <taxon>Cytophagales</taxon>
        <taxon>Fulvivirgaceae</taxon>
        <taxon>Chryseolinea</taxon>
    </lineage>
</organism>
<keyword evidence="4 7" id="KW-0812">Transmembrane</keyword>
<dbReference type="Gene3D" id="2.170.130.10">
    <property type="entry name" value="TonB-dependent receptor, plug domain"/>
    <property type="match status" value="1"/>
</dbReference>
<evidence type="ECO:0000256" key="2">
    <source>
        <dbReference type="ARBA" id="ARBA00022448"/>
    </source>
</evidence>
<dbReference type="EMBL" id="CP032382">
    <property type="protein sequence ID" value="AYB32538.1"/>
    <property type="molecule type" value="Genomic_DNA"/>
</dbReference>
<dbReference type="InterPro" id="IPR036942">
    <property type="entry name" value="Beta-barrel_TonB_sf"/>
</dbReference>
<evidence type="ECO:0000313" key="10">
    <source>
        <dbReference type="Proteomes" id="UP000266183"/>
    </source>
</evidence>
<keyword evidence="5 7" id="KW-0472">Membrane</keyword>
<dbReference type="PROSITE" id="PS52016">
    <property type="entry name" value="TONB_DEPENDENT_REC_3"/>
    <property type="match status" value="1"/>
</dbReference>
<dbReference type="GO" id="GO:0009279">
    <property type="term" value="C:cell outer membrane"/>
    <property type="evidence" value="ECO:0007669"/>
    <property type="project" value="UniProtKB-SubCell"/>
</dbReference>
<proteinExistence type="inferred from homology"/>
<dbReference type="SUPFAM" id="SSF49464">
    <property type="entry name" value="Carboxypeptidase regulatory domain-like"/>
    <property type="match status" value="1"/>
</dbReference>
<dbReference type="Gene3D" id="2.60.40.1120">
    <property type="entry name" value="Carboxypeptidase-like, regulatory domain"/>
    <property type="match status" value="1"/>
</dbReference>
<dbReference type="InterPro" id="IPR023996">
    <property type="entry name" value="TonB-dep_OMP_SusC/RagA"/>
</dbReference>
<dbReference type="InterPro" id="IPR008969">
    <property type="entry name" value="CarboxyPept-like_regulatory"/>
</dbReference>
<evidence type="ECO:0000259" key="8">
    <source>
        <dbReference type="Pfam" id="PF07715"/>
    </source>
</evidence>
<dbReference type="InterPro" id="IPR037066">
    <property type="entry name" value="Plug_dom_sf"/>
</dbReference>
<name>A0A385SUQ9_9BACT</name>
<evidence type="ECO:0000313" key="9">
    <source>
        <dbReference type="EMBL" id="AYB32538.1"/>
    </source>
</evidence>
<dbReference type="Proteomes" id="UP000266183">
    <property type="component" value="Chromosome"/>
</dbReference>
<keyword evidence="9" id="KW-0675">Receptor</keyword>
<evidence type="ECO:0000256" key="4">
    <source>
        <dbReference type="ARBA" id="ARBA00022692"/>
    </source>
</evidence>
<dbReference type="AlphaFoldDB" id="A0A385SUQ9"/>
<keyword evidence="6 7" id="KW-0998">Cell outer membrane</keyword>
<evidence type="ECO:0000256" key="7">
    <source>
        <dbReference type="PROSITE-ProRule" id="PRU01360"/>
    </source>
</evidence>
<dbReference type="InterPro" id="IPR023997">
    <property type="entry name" value="TonB-dep_OMP_SusC/RagA_CS"/>
</dbReference>
<protein>
    <submittedName>
        <fullName evidence="9">TonB-dependent receptor</fullName>
    </submittedName>
</protein>
<dbReference type="OrthoDB" id="9768177at2"/>
<dbReference type="Pfam" id="PF13715">
    <property type="entry name" value="CarbopepD_reg_2"/>
    <property type="match status" value="1"/>
</dbReference>
<evidence type="ECO:0000256" key="1">
    <source>
        <dbReference type="ARBA" id="ARBA00004571"/>
    </source>
</evidence>
<evidence type="ECO:0000256" key="6">
    <source>
        <dbReference type="ARBA" id="ARBA00023237"/>
    </source>
</evidence>
<reference evidence="10" key="1">
    <citation type="submission" date="2018-09" db="EMBL/GenBank/DDBJ databases">
        <title>Chryseolinea sp. KIS68-18 isolated from soil.</title>
        <authorList>
            <person name="Weon H.-Y."/>
            <person name="Kwon S.-W."/>
            <person name="Lee S.A."/>
        </authorList>
    </citation>
    <scope>NUCLEOTIDE SEQUENCE [LARGE SCALE GENOMIC DNA]</scope>
    <source>
        <strain evidence="10">KIS68-18</strain>
    </source>
</reference>
<dbReference type="SUPFAM" id="SSF56935">
    <property type="entry name" value="Porins"/>
    <property type="match status" value="1"/>
</dbReference>
<dbReference type="NCBIfam" id="TIGR04056">
    <property type="entry name" value="OMP_RagA_SusC"/>
    <property type="match status" value="1"/>
</dbReference>
<keyword evidence="2 7" id="KW-0813">Transport</keyword>
<accession>A0A385SUQ9</accession>
<dbReference type="Gene3D" id="2.40.170.20">
    <property type="entry name" value="TonB-dependent receptor, beta-barrel domain"/>
    <property type="match status" value="1"/>
</dbReference>
<dbReference type="KEGG" id="chk:D4L85_19015"/>
<evidence type="ECO:0000256" key="3">
    <source>
        <dbReference type="ARBA" id="ARBA00022452"/>
    </source>
</evidence>
<keyword evidence="10" id="KW-1185">Reference proteome</keyword>
<dbReference type="NCBIfam" id="TIGR04057">
    <property type="entry name" value="SusC_RagA_signa"/>
    <property type="match status" value="1"/>
</dbReference>
<dbReference type="Pfam" id="PF07715">
    <property type="entry name" value="Plug"/>
    <property type="match status" value="1"/>
</dbReference>
<dbReference type="InterPro" id="IPR039426">
    <property type="entry name" value="TonB-dep_rcpt-like"/>
</dbReference>
<evidence type="ECO:0000256" key="5">
    <source>
        <dbReference type="ARBA" id="ARBA00023136"/>
    </source>
</evidence>
<dbReference type="InterPro" id="IPR012910">
    <property type="entry name" value="Plug_dom"/>
</dbReference>
<feature type="domain" description="TonB-dependent receptor plug" evidence="8">
    <location>
        <begin position="192"/>
        <end position="300"/>
    </location>
</feature>